<dbReference type="Gene3D" id="3.20.20.10">
    <property type="entry name" value="Alanine racemase"/>
    <property type="match status" value="1"/>
</dbReference>
<dbReference type="InterPro" id="IPR011079">
    <property type="entry name" value="Ala_racemase_C"/>
</dbReference>
<gene>
    <name evidence="6" type="ORF">BBV17_05475</name>
</gene>
<evidence type="ECO:0000256" key="1">
    <source>
        <dbReference type="ARBA" id="ARBA00001933"/>
    </source>
</evidence>
<dbReference type="PROSITE" id="PS00395">
    <property type="entry name" value="ALANINE_RACEMASE"/>
    <property type="match status" value="1"/>
</dbReference>
<evidence type="ECO:0000313" key="6">
    <source>
        <dbReference type="EMBL" id="OHX51076.1"/>
    </source>
</evidence>
<proteinExistence type="inferred from homology"/>
<dbReference type="EMBL" id="MBRJ01000002">
    <property type="protein sequence ID" value="OHX51076.1"/>
    <property type="molecule type" value="Genomic_DNA"/>
</dbReference>
<dbReference type="Gene3D" id="2.40.37.10">
    <property type="entry name" value="Lyase, Ornithine Decarboxylase, Chain A, domain 1"/>
    <property type="match status" value="1"/>
</dbReference>
<comment type="pathway">
    <text evidence="4">Amino-acid biosynthesis; D-alanine biosynthesis; D-alanine from L-alanine: step 1/1.</text>
</comment>
<organism evidence="6 7">
    <name type="scientific">Cytobacillus oceanisediminis</name>
    <dbReference type="NCBI Taxonomy" id="665099"/>
    <lineage>
        <taxon>Bacteria</taxon>
        <taxon>Bacillati</taxon>
        <taxon>Bacillota</taxon>
        <taxon>Bacilli</taxon>
        <taxon>Bacillales</taxon>
        <taxon>Bacillaceae</taxon>
        <taxon>Cytobacillus</taxon>
    </lineage>
</organism>
<dbReference type="SUPFAM" id="SSF50621">
    <property type="entry name" value="Alanine racemase C-terminal domain-like"/>
    <property type="match status" value="1"/>
</dbReference>
<comment type="similarity">
    <text evidence="4">Belongs to the alanine racemase family.</text>
</comment>
<comment type="catalytic activity">
    <reaction evidence="4">
        <text>L-alanine = D-alanine</text>
        <dbReference type="Rhea" id="RHEA:20249"/>
        <dbReference type="ChEBI" id="CHEBI:57416"/>
        <dbReference type="ChEBI" id="CHEBI:57972"/>
        <dbReference type="EC" id="5.1.1.1"/>
    </reaction>
</comment>
<comment type="caution">
    <text evidence="6">The sequence shown here is derived from an EMBL/GenBank/DDBJ whole genome shotgun (WGS) entry which is preliminary data.</text>
</comment>
<feature type="modified residue" description="N6-(pyridoxal phosphate)lysine" evidence="4">
    <location>
        <position position="89"/>
    </location>
</feature>
<dbReference type="EC" id="5.1.1.1" evidence="4"/>
<feature type="binding site" evidence="4">
    <location>
        <position position="186"/>
    </location>
    <ligand>
        <name>substrate</name>
    </ligand>
</feature>
<feature type="active site" description="Proton acceptor; specific for L-alanine" evidence="4">
    <location>
        <position position="315"/>
    </location>
</feature>
<dbReference type="InterPro" id="IPR001608">
    <property type="entry name" value="Ala_racemase_N"/>
</dbReference>
<dbReference type="PANTHER" id="PTHR30511">
    <property type="entry name" value="ALANINE RACEMASE"/>
    <property type="match status" value="1"/>
</dbReference>
<dbReference type="PANTHER" id="PTHR30511:SF0">
    <property type="entry name" value="ALANINE RACEMASE, CATABOLIC-RELATED"/>
    <property type="match status" value="1"/>
</dbReference>
<comment type="cofactor">
    <cofactor evidence="1 4">
        <name>pyridoxal 5'-phosphate</name>
        <dbReference type="ChEBI" id="CHEBI:597326"/>
    </cofactor>
</comment>
<dbReference type="CDD" id="cd00430">
    <property type="entry name" value="PLPDE_III_AR"/>
    <property type="match status" value="1"/>
</dbReference>
<feature type="active site" description="Proton acceptor; specific for D-alanine" evidence="4">
    <location>
        <position position="89"/>
    </location>
</feature>
<dbReference type="NCBIfam" id="TIGR00492">
    <property type="entry name" value="alr"/>
    <property type="match status" value="1"/>
</dbReference>
<evidence type="ECO:0000313" key="7">
    <source>
        <dbReference type="Proteomes" id="UP000180194"/>
    </source>
</evidence>
<dbReference type="Proteomes" id="UP000180194">
    <property type="component" value="Unassembled WGS sequence"/>
</dbReference>
<dbReference type="PRINTS" id="PR00992">
    <property type="entry name" value="ALARACEMASE"/>
</dbReference>
<evidence type="ECO:0000256" key="4">
    <source>
        <dbReference type="HAMAP-Rule" id="MF_01201"/>
    </source>
</evidence>
<reference evidence="6 7" key="1">
    <citation type="submission" date="2016-07" db="EMBL/GenBank/DDBJ databases">
        <title>Bacillus oceanisediminis whole genome.</title>
        <authorList>
            <person name="Pal Y."/>
            <person name="Verma A."/>
            <person name="Mual P."/>
            <person name="Srinivasan K."/>
        </authorList>
    </citation>
    <scope>NUCLEOTIDE SEQUENCE [LARGE SCALE GENOMIC DNA]</scope>
    <source>
        <strain evidence="6 7">Bhandara28</strain>
    </source>
</reference>
<dbReference type="InterPro" id="IPR020622">
    <property type="entry name" value="Ala_racemase_pyridoxalP-BS"/>
</dbReference>
<feature type="binding site" evidence="4">
    <location>
        <position position="362"/>
    </location>
    <ligand>
        <name>substrate</name>
    </ligand>
</feature>
<dbReference type="InterPro" id="IPR009006">
    <property type="entry name" value="Ala_racemase/Decarboxylase_C"/>
</dbReference>
<dbReference type="InterPro" id="IPR029066">
    <property type="entry name" value="PLP-binding_barrel"/>
</dbReference>
<dbReference type="Pfam" id="PF01168">
    <property type="entry name" value="Ala_racemase_N"/>
    <property type="match status" value="1"/>
</dbReference>
<evidence type="ECO:0000256" key="2">
    <source>
        <dbReference type="ARBA" id="ARBA00022898"/>
    </source>
</evidence>
<evidence type="ECO:0000256" key="3">
    <source>
        <dbReference type="ARBA" id="ARBA00023235"/>
    </source>
</evidence>
<keyword evidence="3 4" id="KW-0413">Isomerase</keyword>
<dbReference type="HAMAP" id="MF_01201">
    <property type="entry name" value="Ala_racemase"/>
    <property type="match status" value="1"/>
</dbReference>
<sequence>MGPVFLCCRHGKSSSKPFDKNKHLTNPLPEFDNRHVEKQWLKDVNTSMNEQTKMYRDTWAEINLDHISYNVESMKKHAEEGTNVIAVVKANGYGHGDAAVAEAALEAGASSLAVATLDEAMALRNKKIAAPILVMGASRPEHAGEAAAKNIALTVFQKEWLSQAYEYVEDGEVLNIHLKFDTGMGRLGIRSRDELAGIESVIKKDKRFMLEGVFTHFATADSLENAYFEKQLSRFEEMTSWLEILPKYIHTSNSAAGLRFPKAHFNAVRMGISMYGLAPSMEIKSDLPFPLKEAFSLHTSIVHVKKLHKGEKVSYGATYEAQEDEWIATLPIGYADGWIRKLQGQEVLAEGLRVPIVGRVCMDQCMIKLPHEMPVGTKVTLIGEQGEEKIPVDEIAEKLETINYEVTCMVSSRVPRIYKRDGKIIGGINYLL</sequence>
<protein>
    <recommendedName>
        <fullName evidence="4">Alanine racemase</fullName>
        <ecNumber evidence="4">5.1.1.1</ecNumber>
    </recommendedName>
</protein>
<dbReference type="InterPro" id="IPR000821">
    <property type="entry name" value="Ala_racemase"/>
</dbReference>
<accession>A0ABX3D1Q2</accession>
<comment type="function">
    <text evidence="4">Catalyzes the interconversion of L-alanine and D-alanine. May also act on other amino acids.</text>
</comment>
<dbReference type="Pfam" id="PF00842">
    <property type="entry name" value="Ala_racemase_C"/>
    <property type="match status" value="1"/>
</dbReference>
<dbReference type="SUPFAM" id="SSF51419">
    <property type="entry name" value="PLP-binding barrel"/>
    <property type="match status" value="1"/>
</dbReference>
<name>A0ABX3D1Q2_9BACI</name>
<keyword evidence="2 4" id="KW-0663">Pyridoxal phosphate</keyword>
<feature type="domain" description="Alanine racemase C-terminal" evidence="5">
    <location>
        <begin position="294"/>
        <end position="419"/>
    </location>
</feature>
<dbReference type="SMART" id="SM01005">
    <property type="entry name" value="Ala_racemase_C"/>
    <property type="match status" value="1"/>
</dbReference>
<keyword evidence="7" id="KW-1185">Reference proteome</keyword>
<evidence type="ECO:0000259" key="5">
    <source>
        <dbReference type="SMART" id="SM01005"/>
    </source>
</evidence>